<proteinExistence type="inferred from homology"/>
<dbReference type="Proteomes" id="UP000198656">
    <property type="component" value="Unassembled WGS sequence"/>
</dbReference>
<protein>
    <recommendedName>
        <fullName evidence="2">UPF0291 protein SAMN05443529_11042</fullName>
    </recommendedName>
</protein>
<name>A0A1G7ZXT6_9FIRM</name>
<dbReference type="Gene3D" id="1.10.287.540">
    <property type="entry name" value="Helix hairpin bin"/>
    <property type="match status" value="1"/>
</dbReference>
<dbReference type="SUPFAM" id="SSF158221">
    <property type="entry name" value="YnzC-like"/>
    <property type="match status" value="1"/>
</dbReference>
<evidence type="ECO:0000256" key="1">
    <source>
        <dbReference type="ARBA" id="ARBA00022490"/>
    </source>
</evidence>
<dbReference type="Pfam" id="PF05979">
    <property type="entry name" value="DUF896"/>
    <property type="match status" value="1"/>
</dbReference>
<dbReference type="PANTHER" id="PTHR37300">
    <property type="entry name" value="UPF0291 PROTEIN CBO2609/CLC_2481"/>
    <property type="match status" value="1"/>
</dbReference>
<comment type="similarity">
    <text evidence="2">Belongs to the UPF0291 family.</text>
</comment>
<dbReference type="EMBL" id="FNCP01000010">
    <property type="protein sequence ID" value="SDH13495.1"/>
    <property type="molecule type" value="Genomic_DNA"/>
</dbReference>
<dbReference type="GO" id="GO:0005737">
    <property type="term" value="C:cytoplasm"/>
    <property type="evidence" value="ECO:0007669"/>
    <property type="project" value="UniProtKB-SubCell"/>
</dbReference>
<comment type="subcellular location">
    <subcellularLocation>
        <location evidence="2">Cytoplasm</location>
    </subcellularLocation>
</comment>
<dbReference type="PANTHER" id="PTHR37300:SF1">
    <property type="entry name" value="UPF0291 PROTEIN YNZC"/>
    <property type="match status" value="1"/>
</dbReference>
<dbReference type="RefSeq" id="WP_242876254.1">
    <property type="nucleotide sequence ID" value="NZ_FNCP01000010.1"/>
</dbReference>
<evidence type="ECO:0000313" key="3">
    <source>
        <dbReference type="EMBL" id="SDH13495.1"/>
    </source>
</evidence>
<dbReference type="InterPro" id="IPR009242">
    <property type="entry name" value="DUF896"/>
</dbReference>
<evidence type="ECO:0000313" key="4">
    <source>
        <dbReference type="Proteomes" id="UP000198656"/>
    </source>
</evidence>
<reference evidence="4" key="1">
    <citation type="submission" date="2016-10" db="EMBL/GenBank/DDBJ databases">
        <authorList>
            <person name="Varghese N."/>
            <person name="Submissions S."/>
        </authorList>
    </citation>
    <scope>NUCLEOTIDE SEQUENCE [LARGE SCALE GENOMIC DNA]</scope>
    <source>
        <strain evidence="4">DSM 8344</strain>
    </source>
</reference>
<sequence length="64" mass="7553">MSTSAIQIFIERINELSRKKRTVALEEWEAAEQEALRQEYLTFIREQVKETLSNVQVEEDSPLQ</sequence>
<dbReference type="STRING" id="1121419.SAMN05443529_11042"/>
<organism evidence="3 4">
    <name type="scientific">Desulfosporosinus hippei DSM 8344</name>
    <dbReference type="NCBI Taxonomy" id="1121419"/>
    <lineage>
        <taxon>Bacteria</taxon>
        <taxon>Bacillati</taxon>
        <taxon>Bacillota</taxon>
        <taxon>Clostridia</taxon>
        <taxon>Eubacteriales</taxon>
        <taxon>Desulfitobacteriaceae</taxon>
        <taxon>Desulfosporosinus</taxon>
    </lineage>
</organism>
<dbReference type="HAMAP" id="MF_01103">
    <property type="entry name" value="UPF0291"/>
    <property type="match status" value="1"/>
</dbReference>
<accession>A0A1G7ZXT6</accession>
<keyword evidence="4" id="KW-1185">Reference proteome</keyword>
<evidence type="ECO:0000256" key="2">
    <source>
        <dbReference type="HAMAP-Rule" id="MF_01103"/>
    </source>
</evidence>
<gene>
    <name evidence="3" type="ORF">SAMN05443529_11042</name>
</gene>
<keyword evidence="1 2" id="KW-0963">Cytoplasm</keyword>
<dbReference type="AlphaFoldDB" id="A0A1G7ZXT6"/>